<keyword evidence="1" id="KW-0472">Membrane</keyword>
<dbReference type="InParanoid" id="A0A0D1Z3I4"/>
<gene>
    <name evidence="2" type="ORF">PV09_01462</name>
</gene>
<dbReference type="VEuPathDB" id="FungiDB:PV09_01462"/>
<proteinExistence type="predicted"/>
<accession>A0A0D1Z3I4</accession>
<name>A0A0D1Z3I4_9PEZI</name>
<feature type="non-terminal residue" evidence="2">
    <location>
        <position position="1"/>
    </location>
</feature>
<dbReference type="AlphaFoldDB" id="A0A0D1Z3I4"/>
<feature type="transmembrane region" description="Helical" evidence="1">
    <location>
        <begin position="12"/>
        <end position="32"/>
    </location>
</feature>
<dbReference type="GeneID" id="27309435"/>
<evidence type="ECO:0000313" key="2">
    <source>
        <dbReference type="EMBL" id="KIW07497.1"/>
    </source>
</evidence>
<dbReference type="RefSeq" id="XP_016217366.1">
    <property type="nucleotide sequence ID" value="XM_016354354.1"/>
</dbReference>
<protein>
    <submittedName>
        <fullName evidence="2">Uncharacterized protein</fullName>
    </submittedName>
</protein>
<sequence length="112" mass="12694">MLVFELGFHLQQALCLGLFLDFANSFFLLLLLPERFTPHLHRFSLSAFVVGLHFRHLLSLLIEGNLQLTLCLFMLLLKSSEPSSLCFPFAASEHVAELFLFGNRRLVQGLGC</sequence>
<dbReference type="HOGENOM" id="CLU_2147798_0_0_1"/>
<keyword evidence="1" id="KW-1133">Transmembrane helix</keyword>
<keyword evidence="3" id="KW-1185">Reference proteome</keyword>
<organism evidence="2 3">
    <name type="scientific">Verruconis gallopava</name>
    <dbReference type="NCBI Taxonomy" id="253628"/>
    <lineage>
        <taxon>Eukaryota</taxon>
        <taxon>Fungi</taxon>
        <taxon>Dikarya</taxon>
        <taxon>Ascomycota</taxon>
        <taxon>Pezizomycotina</taxon>
        <taxon>Dothideomycetes</taxon>
        <taxon>Pleosporomycetidae</taxon>
        <taxon>Venturiales</taxon>
        <taxon>Sympoventuriaceae</taxon>
        <taxon>Verruconis</taxon>
    </lineage>
</organism>
<evidence type="ECO:0000256" key="1">
    <source>
        <dbReference type="SAM" id="Phobius"/>
    </source>
</evidence>
<evidence type="ECO:0000313" key="3">
    <source>
        <dbReference type="Proteomes" id="UP000053259"/>
    </source>
</evidence>
<reference evidence="2 3" key="1">
    <citation type="submission" date="2015-01" db="EMBL/GenBank/DDBJ databases">
        <title>The Genome Sequence of Ochroconis gallopava CBS43764.</title>
        <authorList>
            <consortium name="The Broad Institute Genomics Platform"/>
            <person name="Cuomo C."/>
            <person name="de Hoog S."/>
            <person name="Gorbushina A."/>
            <person name="Stielow B."/>
            <person name="Teixiera M."/>
            <person name="Abouelleil A."/>
            <person name="Chapman S.B."/>
            <person name="Priest M."/>
            <person name="Young S.K."/>
            <person name="Wortman J."/>
            <person name="Nusbaum C."/>
            <person name="Birren B."/>
        </authorList>
    </citation>
    <scope>NUCLEOTIDE SEQUENCE [LARGE SCALE GENOMIC DNA]</scope>
    <source>
        <strain evidence="2 3">CBS 43764</strain>
    </source>
</reference>
<dbReference type="Proteomes" id="UP000053259">
    <property type="component" value="Unassembled WGS sequence"/>
</dbReference>
<keyword evidence="1" id="KW-0812">Transmembrane</keyword>
<dbReference type="EMBL" id="KN847532">
    <property type="protein sequence ID" value="KIW07497.1"/>
    <property type="molecule type" value="Genomic_DNA"/>
</dbReference>